<keyword evidence="2" id="KW-0489">Methyltransferase</keyword>
<evidence type="ECO:0000259" key="1">
    <source>
        <dbReference type="Pfam" id="PF08241"/>
    </source>
</evidence>
<name>A0ABY4EG02_9BACI</name>
<feature type="domain" description="Methyltransferase type 11" evidence="1">
    <location>
        <begin position="40"/>
        <end position="136"/>
    </location>
</feature>
<reference evidence="2 3" key="1">
    <citation type="submission" date="2022-04" db="EMBL/GenBank/DDBJ databases">
        <title>Halobacillus sp. isolated from saltern.</title>
        <authorList>
            <person name="Won M."/>
            <person name="Lee C.-M."/>
            <person name="Woen H.-Y."/>
            <person name="Kwon S.-W."/>
        </authorList>
    </citation>
    <scope>NUCLEOTIDE SEQUENCE [LARGE SCALE GENOMIC DNA]</scope>
    <source>
        <strain evidence="2 3">SSBR10-3</strain>
    </source>
</reference>
<evidence type="ECO:0000313" key="3">
    <source>
        <dbReference type="Proteomes" id="UP000831787"/>
    </source>
</evidence>
<organism evidence="2 3">
    <name type="scientific">Halobacillus salinarum</name>
    <dbReference type="NCBI Taxonomy" id="2932257"/>
    <lineage>
        <taxon>Bacteria</taxon>
        <taxon>Bacillati</taxon>
        <taxon>Bacillota</taxon>
        <taxon>Bacilli</taxon>
        <taxon>Bacillales</taxon>
        <taxon>Bacillaceae</taxon>
        <taxon>Halobacillus</taxon>
    </lineage>
</organism>
<dbReference type="SUPFAM" id="SSF53335">
    <property type="entry name" value="S-adenosyl-L-methionine-dependent methyltransferases"/>
    <property type="match status" value="1"/>
</dbReference>
<dbReference type="InterPro" id="IPR029063">
    <property type="entry name" value="SAM-dependent_MTases_sf"/>
</dbReference>
<dbReference type="CDD" id="cd02440">
    <property type="entry name" value="AdoMet_MTases"/>
    <property type="match status" value="1"/>
</dbReference>
<dbReference type="Pfam" id="PF08241">
    <property type="entry name" value="Methyltransf_11"/>
    <property type="match status" value="1"/>
</dbReference>
<dbReference type="Gene3D" id="3.40.50.150">
    <property type="entry name" value="Vaccinia Virus protein VP39"/>
    <property type="match status" value="1"/>
</dbReference>
<keyword evidence="2" id="KW-0808">Transferase</keyword>
<evidence type="ECO:0000313" key="2">
    <source>
        <dbReference type="EMBL" id="UOQ42920.1"/>
    </source>
</evidence>
<dbReference type="EMBL" id="CP095073">
    <property type="protein sequence ID" value="UOQ42920.1"/>
    <property type="molecule type" value="Genomic_DNA"/>
</dbReference>
<dbReference type="GO" id="GO:0008168">
    <property type="term" value="F:methyltransferase activity"/>
    <property type="evidence" value="ECO:0007669"/>
    <property type="project" value="UniProtKB-KW"/>
</dbReference>
<dbReference type="PANTHER" id="PTHR43591">
    <property type="entry name" value="METHYLTRANSFERASE"/>
    <property type="match status" value="1"/>
</dbReference>
<gene>
    <name evidence="2" type="ORF">MUN89_13235</name>
</gene>
<dbReference type="PANTHER" id="PTHR43591:SF24">
    <property type="entry name" value="2-METHOXY-6-POLYPRENYL-1,4-BENZOQUINOL METHYLASE, MITOCHONDRIAL"/>
    <property type="match status" value="1"/>
</dbReference>
<accession>A0ABY4EG02</accession>
<protein>
    <submittedName>
        <fullName evidence="2">Class I SAM-dependent methyltransferase</fullName>
    </submittedName>
</protein>
<keyword evidence="3" id="KW-1185">Reference proteome</keyword>
<dbReference type="InterPro" id="IPR013216">
    <property type="entry name" value="Methyltransf_11"/>
</dbReference>
<dbReference type="Proteomes" id="UP000831787">
    <property type="component" value="Chromosome"/>
</dbReference>
<sequence>MAIDFHDSNNKYTYTNRKVPSEWIEVYGKITSGKHIQKAVDIGCGGGVYSQALVELGSSEVVGIDFSRTMLEGAKENTLPYKSSIQFVLGDAYATGLTSDRYDLVLKRALIHHLDQLSNSVMEAKRILKNEGVLIIQDRTPSDCFLKGSSTHIRGHLFSLFPRLKRIEERRRYKSDVVRRALKQAELKNIQETKLWETRKLYKSKDELLEELRTRKGRSILFELDNRELEKLITYIDSKIGSTEPIIEKDRWTIWSAEK</sequence>
<proteinExistence type="predicted"/>
<dbReference type="GO" id="GO:0032259">
    <property type="term" value="P:methylation"/>
    <property type="evidence" value="ECO:0007669"/>
    <property type="project" value="UniProtKB-KW"/>
</dbReference>
<dbReference type="RefSeq" id="WP_244708280.1">
    <property type="nucleotide sequence ID" value="NZ_CP095073.1"/>
</dbReference>